<accession>A0A6S7H4W5</accession>
<feature type="compositionally biased region" description="Basic and acidic residues" evidence="1">
    <location>
        <begin position="158"/>
        <end position="170"/>
    </location>
</feature>
<proteinExistence type="predicted"/>
<gene>
    <name evidence="2" type="ORF">PACLA_8A026695</name>
</gene>
<sequence length="235" mass="27160">MDEVKKLLKGHPNLSIEENEDGKCKVVCQLTSHEMPCTMKAVEMYINGKKYKYACEHKLTSKEQELCSQHLIERRRGQLYCKLTKRYLNNVPHHIRQHLNGRRFQKALNNNTVESTKFNTTQEKPEHEEEMKDDKDMWIPSDSESDSAEIEGLGLEFGEGKTAEHAKEDNYSFDVLNVEKTPLSEENDKETSNRKRGSKAKLKRSATASSEKSKKKGKKSQKNSNETPKKKKKRT</sequence>
<dbReference type="AlphaFoldDB" id="A0A6S7H4W5"/>
<comment type="caution">
    <text evidence="2">The sequence shown here is derived from an EMBL/GenBank/DDBJ whole genome shotgun (WGS) entry which is preliminary data.</text>
</comment>
<feature type="region of interest" description="Disordered" evidence="1">
    <location>
        <begin position="111"/>
        <end position="235"/>
    </location>
</feature>
<feature type="compositionally biased region" description="Polar residues" evidence="1">
    <location>
        <begin position="111"/>
        <end position="122"/>
    </location>
</feature>
<dbReference type="OrthoDB" id="127285at2759"/>
<name>A0A6S7H4W5_PARCT</name>
<dbReference type="InterPro" id="IPR008833">
    <property type="entry name" value="Surf2"/>
</dbReference>
<protein>
    <submittedName>
        <fullName evidence="2">Uncharacterized protein</fullName>
    </submittedName>
</protein>
<dbReference type="Pfam" id="PF05477">
    <property type="entry name" value="SURF2"/>
    <property type="match status" value="1"/>
</dbReference>
<keyword evidence="3" id="KW-1185">Reference proteome</keyword>
<evidence type="ECO:0000256" key="1">
    <source>
        <dbReference type="SAM" id="MobiDB-lite"/>
    </source>
</evidence>
<organism evidence="2 3">
    <name type="scientific">Paramuricea clavata</name>
    <name type="common">Red gorgonian</name>
    <name type="synonym">Violescent sea-whip</name>
    <dbReference type="NCBI Taxonomy" id="317549"/>
    <lineage>
        <taxon>Eukaryota</taxon>
        <taxon>Metazoa</taxon>
        <taxon>Cnidaria</taxon>
        <taxon>Anthozoa</taxon>
        <taxon>Octocorallia</taxon>
        <taxon>Malacalcyonacea</taxon>
        <taxon>Plexauridae</taxon>
        <taxon>Paramuricea</taxon>
    </lineage>
</organism>
<feature type="compositionally biased region" description="Basic residues" evidence="1">
    <location>
        <begin position="194"/>
        <end position="204"/>
    </location>
</feature>
<evidence type="ECO:0000313" key="3">
    <source>
        <dbReference type="Proteomes" id="UP001152795"/>
    </source>
</evidence>
<reference evidence="2" key="1">
    <citation type="submission" date="2020-04" db="EMBL/GenBank/DDBJ databases">
        <authorList>
            <person name="Alioto T."/>
            <person name="Alioto T."/>
            <person name="Gomez Garrido J."/>
        </authorList>
    </citation>
    <scope>NUCLEOTIDE SEQUENCE</scope>
    <source>
        <strain evidence="2">A484AB</strain>
    </source>
</reference>
<dbReference type="EMBL" id="CACRXK020003232">
    <property type="protein sequence ID" value="CAB3997942.1"/>
    <property type="molecule type" value="Genomic_DNA"/>
</dbReference>
<dbReference type="PANTHER" id="PTHR34348:SF1">
    <property type="entry name" value="SURFEIT LOCUS PROTEIN 2"/>
    <property type="match status" value="1"/>
</dbReference>
<dbReference type="Proteomes" id="UP001152795">
    <property type="component" value="Unassembled WGS sequence"/>
</dbReference>
<feature type="compositionally biased region" description="Basic and acidic residues" evidence="1">
    <location>
        <begin position="123"/>
        <end position="137"/>
    </location>
</feature>
<evidence type="ECO:0000313" key="2">
    <source>
        <dbReference type="EMBL" id="CAB3997942.1"/>
    </source>
</evidence>
<dbReference type="PANTHER" id="PTHR34348">
    <property type="entry name" value="SURFEIT LOCUS PROTEIN 2"/>
    <property type="match status" value="1"/>
</dbReference>